<dbReference type="InterPro" id="IPR022657">
    <property type="entry name" value="De-COase2_CS"/>
</dbReference>
<feature type="region of interest" description="Disordered" evidence="8">
    <location>
        <begin position="1"/>
        <end position="22"/>
    </location>
</feature>
<evidence type="ECO:0000256" key="4">
    <source>
        <dbReference type="ARBA" id="ARBA00023115"/>
    </source>
</evidence>
<feature type="domain" description="Orn/DAP/Arg decarboxylase 2 N-terminal" evidence="9">
    <location>
        <begin position="37"/>
        <end position="271"/>
    </location>
</feature>
<comment type="function">
    <text evidence="6">Catalyzes the first and rate-limiting step of polyamine biosynthesis that converts ornithine into putrescine, which is the precursor for the polyamines, spermidine and spermine. Polyamines are essential for cell proliferation and are implicated in cellular processes, ranging from DNA replication to apoptosis.</text>
</comment>
<dbReference type="PANTHER" id="PTHR11482">
    <property type="entry name" value="ARGININE/DIAMINOPIMELATE/ORNITHINE DECARBOXYLASE"/>
    <property type="match status" value="1"/>
</dbReference>
<comment type="caution">
    <text evidence="10">The sequence shown here is derived from an EMBL/GenBank/DDBJ whole genome shotgun (WGS) entry which is preliminary data.</text>
</comment>
<evidence type="ECO:0000256" key="1">
    <source>
        <dbReference type="ARBA" id="ARBA00001933"/>
    </source>
</evidence>
<evidence type="ECO:0000256" key="5">
    <source>
        <dbReference type="ARBA" id="ARBA00023239"/>
    </source>
</evidence>
<dbReference type="InterPro" id="IPR029066">
    <property type="entry name" value="PLP-binding_barrel"/>
</dbReference>
<dbReference type="GO" id="GO:0005737">
    <property type="term" value="C:cytoplasm"/>
    <property type="evidence" value="ECO:0007669"/>
    <property type="project" value="TreeGrafter"/>
</dbReference>
<evidence type="ECO:0000256" key="7">
    <source>
        <dbReference type="PIRSR" id="PIRSR600183-50"/>
    </source>
</evidence>
<dbReference type="InterPro" id="IPR022644">
    <property type="entry name" value="De-COase2_N"/>
</dbReference>
<accession>A0AAV4T433</accession>
<protein>
    <submittedName>
        <fullName evidence="10">Ornithine decarboxylase</fullName>
    </submittedName>
</protein>
<organism evidence="10 11">
    <name type="scientific">Caerostris darwini</name>
    <dbReference type="NCBI Taxonomy" id="1538125"/>
    <lineage>
        <taxon>Eukaryota</taxon>
        <taxon>Metazoa</taxon>
        <taxon>Ecdysozoa</taxon>
        <taxon>Arthropoda</taxon>
        <taxon>Chelicerata</taxon>
        <taxon>Arachnida</taxon>
        <taxon>Araneae</taxon>
        <taxon>Araneomorphae</taxon>
        <taxon>Entelegynae</taxon>
        <taxon>Araneoidea</taxon>
        <taxon>Araneidae</taxon>
        <taxon>Caerostris</taxon>
    </lineage>
</organism>
<dbReference type="InterPro" id="IPR009006">
    <property type="entry name" value="Ala_racemase/Decarboxylase_C"/>
</dbReference>
<dbReference type="FunFam" id="3.20.20.10:FF:000005">
    <property type="entry name" value="Ornithine decarboxylase"/>
    <property type="match status" value="1"/>
</dbReference>
<dbReference type="EMBL" id="BPLQ01009025">
    <property type="protein sequence ID" value="GIY41040.1"/>
    <property type="molecule type" value="Genomic_DNA"/>
</dbReference>
<dbReference type="PROSITE" id="PS00879">
    <property type="entry name" value="ODR_DC_2_2"/>
    <property type="match status" value="1"/>
</dbReference>
<reference evidence="10 11" key="1">
    <citation type="submission" date="2021-06" db="EMBL/GenBank/DDBJ databases">
        <title>Caerostris darwini draft genome.</title>
        <authorList>
            <person name="Kono N."/>
            <person name="Arakawa K."/>
        </authorList>
    </citation>
    <scope>NUCLEOTIDE SEQUENCE [LARGE SCALE GENOMIC DNA]</scope>
</reference>
<dbReference type="InterPro" id="IPR002433">
    <property type="entry name" value="Orn_de-COase"/>
</dbReference>
<dbReference type="Pfam" id="PF02784">
    <property type="entry name" value="Orn_Arg_deC_N"/>
    <property type="match status" value="1"/>
</dbReference>
<dbReference type="Gene3D" id="2.40.37.10">
    <property type="entry name" value="Lyase, Ornithine Decarboxylase, Chain A, domain 1"/>
    <property type="match status" value="1"/>
</dbReference>
<comment type="cofactor">
    <cofactor evidence="1 7">
        <name>pyridoxal 5'-phosphate</name>
        <dbReference type="ChEBI" id="CHEBI:597326"/>
    </cofactor>
</comment>
<keyword evidence="5" id="KW-0456">Lyase</keyword>
<comment type="similarity">
    <text evidence="2">Belongs to the Orn/Lys/Arg decarboxylase class-II family.</text>
</comment>
<keyword evidence="3 7" id="KW-0663">Pyridoxal phosphate</keyword>
<evidence type="ECO:0000256" key="2">
    <source>
        <dbReference type="ARBA" id="ARBA00008872"/>
    </source>
</evidence>
<dbReference type="AlphaFoldDB" id="A0AAV4T433"/>
<keyword evidence="11" id="KW-1185">Reference proteome</keyword>
<evidence type="ECO:0000256" key="3">
    <source>
        <dbReference type="ARBA" id="ARBA00022898"/>
    </source>
</evidence>
<dbReference type="PRINTS" id="PR01182">
    <property type="entry name" value="ORNDCRBXLASE"/>
</dbReference>
<dbReference type="GO" id="GO:0004586">
    <property type="term" value="F:ornithine decarboxylase activity"/>
    <property type="evidence" value="ECO:0007669"/>
    <property type="project" value="TreeGrafter"/>
</dbReference>
<evidence type="ECO:0000313" key="10">
    <source>
        <dbReference type="EMBL" id="GIY41040.1"/>
    </source>
</evidence>
<dbReference type="Gene3D" id="3.20.20.10">
    <property type="entry name" value="Alanine racemase"/>
    <property type="match status" value="1"/>
</dbReference>
<proteinExistence type="inferred from homology"/>
<dbReference type="SUPFAM" id="SSF51419">
    <property type="entry name" value="PLP-binding barrel"/>
    <property type="match status" value="1"/>
</dbReference>
<dbReference type="CDD" id="cd00622">
    <property type="entry name" value="PLPDE_III_ODC"/>
    <property type="match status" value="1"/>
</dbReference>
<name>A0AAV4T433_9ARAC</name>
<evidence type="ECO:0000256" key="6">
    <source>
        <dbReference type="ARBA" id="ARBA00037173"/>
    </source>
</evidence>
<keyword evidence="4" id="KW-0620">Polyamine biosynthesis</keyword>
<dbReference type="GO" id="GO:0033387">
    <property type="term" value="P:putrescine biosynthetic process from arginine, via ornithine"/>
    <property type="evidence" value="ECO:0007669"/>
    <property type="project" value="TreeGrafter"/>
</dbReference>
<dbReference type="PANTHER" id="PTHR11482:SF6">
    <property type="entry name" value="ORNITHINE DECARBOXYLASE 1-RELATED"/>
    <property type="match status" value="1"/>
</dbReference>
<gene>
    <name evidence="10" type="primary">ODC1</name>
    <name evidence="10" type="ORF">CDAR_204201</name>
</gene>
<dbReference type="PRINTS" id="PR01179">
    <property type="entry name" value="ODADCRBXLASE"/>
</dbReference>
<sequence length="417" mass="47138">MQTLWDGSSPRRRNRPVLQQGKKKEVRDAPFLVFDIAEVEKKVKEWKEAMPRVAIFYAVKANSDPELLRTLASLNIGFDCASKNEIDAVIKLDVPPDRIVYSNCFKGASHLLHAAKMRVKLMVFDSKEELEKIKRLYPCARLLLRIKITTSSASIPMSCKFGCDFENSIDLLDCARSLDLTVVGVSFHVGSLIQDPKDFEEAIQLSRSVFDAAKSMDMKLTVLDIGGGFPGYKGSAGLFNKMAVSINRAIDEYFPPDGHYTIFAEPGRYIVTSAFTLCANIIGKKERKTNEGSEVMYIINEGIYGLFVHKVFHNFKPKPVLKKECKDLLPCSIWGQTCDPSDLIVEKCMLPELPMGEWLTFDDMGAYTTACATTFNGFEKTKVNYIVSRTQCNKKEIYNYINHRKFLIQLVVLKSRL</sequence>
<dbReference type="Proteomes" id="UP001054837">
    <property type="component" value="Unassembled WGS sequence"/>
</dbReference>
<evidence type="ECO:0000313" key="11">
    <source>
        <dbReference type="Proteomes" id="UP001054837"/>
    </source>
</evidence>
<evidence type="ECO:0000259" key="9">
    <source>
        <dbReference type="Pfam" id="PF02784"/>
    </source>
</evidence>
<feature type="active site" description="Proton donor" evidence="7">
    <location>
        <position position="338"/>
    </location>
</feature>
<dbReference type="SUPFAM" id="SSF50621">
    <property type="entry name" value="Alanine racemase C-terminal domain-like"/>
    <property type="match status" value="1"/>
</dbReference>
<feature type="modified residue" description="N6-(pyridoxal phosphate)lysine" evidence="7">
    <location>
        <position position="60"/>
    </location>
</feature>
<dbReference type="InterPro" id="IPR000183">
    <property type="entry name" value="Orn/DAP/Arg_de-COase"/>
</dbReference>
<evidence type="ECO:0000256" key="8">
    <source>
        <dbReference type="SAM" id="MobiDB-lite"/>
    </source>
</evidence>